<dbReference type="NCBIfam" id="TIGR00010">
    <property type="entry name" value="YchF/TatD family DNA exonuclease"/>
    <property type="match status" value="1"/>
</dbReference>
<dbReference type="AlphaFoldDB" id="A0AA37W2N8"/>
<dbReference type="InterPro" id="IPR018228">
    <property type="entry name" value="DNase_TatD-rel_CS"/>
</dbReference>
<evidence type="ECO:0000256" key="1">
    <source>
        <dbReference type="ARBA" id="ARBA00009275"/>
    </source>
</evidence>
<dbReference type="SUPFAM" id="SSF51556">
    <property type="entry name" value="Metallo-dependent hydrolases"/>
    <property type="match status" value="1"/>
</dbReference>
<evidence type="ECO:0000313" key="5">
    <source>
        <dbReference type="EMBL" id="GLP98082.1"/>
    </source>
</evidence>
<dbReference type="Gene3D" id="3.20.20.140">
    <property type="entry name" value="Metal-dependent hydrolases"/>
    <property type="match status" value="1"/>
</dbReference>
<organism evidence="5 6">
    <name type="scientific">Paraferrimonas sedimenticola</name>
    <dbReference type="NCBI Taxonomy" id="375674"/>
    <lineage>
        <taxon>Bacteria</taxon>
        <taxon>Pseudomonadati</taxon>
        <taxon>Pseudomonadota</taxon>
        <taxon>Gammaproteobacteria</taxon>
        <taxon>Alteromonadales</taxon>
        <taxon>Ferrimonadaceae</taxon>
        <taxon>Paraferrimonas</taxon>
    </lineage>
</organism>
<dbReference type="PANTHER" id="PTHR46124">
    <property type="entry name" value="D-AMINOACYL-TRNA DEACYLASE"/>
    <property type="match status" value="1"/>
</dbReference>
<keyword evidence="6" id="KW-1185">Reference proteome</keyword>
<dbReference type="CDD" id="cd01310">
    <property type="entry name" value="TatD_DNAse"/>
    <property type="match status" value="1"/>
</dbReference>
<feature type="binding site" evidence="4">
    <location>
        <position position="8"/>
    </location>
    <ligand>
        <name>a divalent metal cation</name>
        <dbReference type="ChEBI" id="CHEBI:60240"/>
        <label>1</label>
    </ligand>
</feature>
<dbReference type="GO" id="GO:0046872">
    <property type="term" value="F:metal ion binding"/>
    <property type="evidence" value="ECO:0007669"/>
    <property type="project" value="UniProtKB-KW"/>
</dbReference>
<dbReference type="Proteomes" id="UP001161422">
    <property type="component" value="Unassembled WGS sequence"/>
</dbReference>
<reference evidence="5" key="2">
    <citation type="submission" date="2023-01" db="EMBL/GenBank/DDBJ databases">
        <title>Draft genome sequence of Paraferrimonas sedimenticola strain NBRC 101628.</title>
        <authorList>
            <person name="Sun Q."/>
            <person name="Mori K."/>
        </authorList>
    </citation>
    <scope>NUCLEOTIDE SEQUENCE</scope>
    <source>
        <strain evidence="5">NBRC 101628</strain>
    </source>
</reference>
<sequence>MFVDSHCHLNRLKNAPDRDSVAKLLEGARSRGVNHFLCVSVCQSEFESMKDMVAGLEGVSLSAGVHPLDVDDGLDIELLRQQASAANVVAIGETGLDYYYSKDSKDTQQEYFTAQIGLAVELDKPVIVHTRDAREDTIQLLKDGGVEQCGGVLHCFTENWEMAKAALDLGMYISMSGIVSFKNAKELQAVAKQIPLDRLLIETDSPYLAPVPHRGKENQPAFVADLAQFLADLRGERLEALAQQTTANYFNLFKLAAN</sequence>
<evidence type="ECO:0000313" key="6">
    <source>
        <dbReference type="Proteomes" id="UP001161422"/>
    </source>
</evidence>
<comment type="caution">
    <text evidence="5">The sequence shown here is derived from an EMBL/GenBank/DDBJ whole genome shotgun (WGS) entry which is preliminary data.</text>
</comment>
<dbReference type="PROSITE" id="PS01137">
    <property type="entry name" value="TATD_1"/>
    <property type="match status" value="1"/>
</dbReference>
<evidence type="ECO:0000256" key="2">
    <source>
        <dbReference type="ARBA" id="ARBA00022723"/>
    </source>
</evidence>
<dbReference type="InterPro" id="IPR015991">
    <property type="entry name" value="TatD/YcfH-like"/>
</dbReference>
<dbReference type="PROSITE" id="PS01091">
    <property type="entry name" value="TATD_3"/>
    <property type="match status" value="1"/>
</dbReference>
<feature type="binding site" evidence="4">
    <location>
        <position position="93"/>
    </location>
    <ligand>
        <name>a divalent metal cation</name>
        <dbReference type="ChEBI" id="CHEBI:60240"/>
        <label>1</label>
    </ligand>
</feature>
<evidence type="ECO:0000256" key="4">
    <source>
        <dbReference type="PIRSR" id="PIRSR005902-1"/>
    </source>
</evidence>
<dbReference type="Pfam" id="PF01026">
    <property type="entry name" value="TatD_DNase"/>
    <property type="match status" value="1"/>
</dbReference>
<feature type="binding site" evidence="4">
    <location>
        <position position="6"/>
    </location>
    <ligand>
        <name>a divalent metal cation</name>
        <dbReference type="ChEBI" id="CHEBI:60240"/>
        <label>1</label>
    </ligand>
</feature>
<protein>
    <submittedName>
        <fullName evidence="5">DNAse</fullName>
    </submittedName>
</protein>
<feature type="binding site" evidence="4">
    <location>
        <position position="204"/>
    </location>
    <ligand>
        <name>a divalent metal cation</name>
        <dbReference type="ChEBI" id="CHEBI:60240"/>
        <label>1</label>
    </ligand>
</feature>
<name>A0AA37W2N8_9GAMM</name>
<dbReference type="GO" id="GO:0004536">
    <property type="term" value="F:DNA nuclease activity"/>
    <property type="evidence" value="ECO:0007669"/>
    <property type="project" value="InterPro"/>
</dbReference>
<dbReference type="InterPro" id="IPR032466">
    <property type="entry name" value="Metal_Hydrolase"/>
</dbReference>
<dbReference type="EMBL" id="BSNC01000016">
    <property type="protein sequence ID" value="GLP98082.1"/>
    <property type="molecule type" value="Genomic_DNA"/>
</dbReference>
<keyword evidence="2 4" id="KW-0479">Metal-binding</keyword>
<dbReference type="FunFam" id="3.20.20.140:FF:000005">
    <property type="entry name" value="TatD family hydrolase"/>
    <property type="match status" value="1"/>
</dbReference>
<dbReference type="GO" id="GO:0016788">
    <property type="term" value="F:hydrolase activity, acting on ester bonds"/>
    <property type="evidence" value="ECO:0007669"/>
    <property type="project" value="InterPro"/>
</dbReference>
<feature type="binding site" evidence="4">
    <location>
        <position position="129"/>
    </location>
    <ligand>
        <name>a divalent metal cation</name>
        <dbReference type="ChEBI" id="CHEBI:60240"/>
        <label>2</label>
    </ligand>
</feature>
<reference evidence="5" key="1">
    <citation type="journal article" date="2014" name="Int. J. Syst. Evol. Microbiol.">
        <title>Complete genome sequence of Corynebacterium casei LMG S-19264T (=DSM 44701T), isolated from a smear-ripened cheese.</title>
        <authorList>
            <consortium name="US DOE Joint Genome Institute (JGI-PGF)"/>
            <person name="Walter F."/>
            <person name="Albersmeier A."/>
            <person name="Kalinowski J."/>
            <person name="Ruckert C."/>
        </authorList>
    </citation>
    <scope>NUCLEOTIDE SEQUENCE</scope>
    <source>
        <strain evidence="5">NBRC 101628</strain>
    </source>
</reference>
<comment type="similarity">
    <text evidence="1">Belongs to the metallo-dependent hydrolases superfamily. TatD-type hydrolase family.</text>
</comment>
<accession>A0AA37W2N8</accession>
<proteinExistence type="inferred from homology"/>
<dbReference type="InterPro" id="IPR001130">
    <property type="entry name" value="TatD-like"/>
</dbReference>
<dbReference type="PANTHER" id="PTHR46124:SF2">
    <property type="entry name" value="D-AMINOACYL-TRNA DEACYLASE"/>
    <property type="match status" value="1"/>
</dbReference>
<keyword evidence="3" id="KW-0378">Hydrolase</keyword>
<feature type="binding site" evidence="4">
    <location>
        <position position="154"/>
    </location>
    <ligand>
        <name>a divalent metal cation</name>
        <dbReference type="ChEBI" id="CHEBI:60240"/>
        <label>2</label>
    </ligand>
</feature>
<dbReference type="PIRSF" id="PIRSF005902">
    <property type="entry name" value="DNase_TatD"/>
    <property type="match status" value="1"/>
</dbReference>
<dbReference type="GO" id="GO:0005829">
    <property type="term" value="C:cytosol"/>
    <property type="evidence" value="ECO:0007669"/>
    <property type="project" value="TreeGrafter"/>
</dbReference>
<dbReference type="PROSITE" id="PS01090">
    <property type="entry name" value="TATD_2"/>
    <property type="match status" value="1"/>
</dbReference>
<evidence type="ECO:0000256" key="3">
    <source>
        <dbReference type="ARBA" id="ARBA00022801"/>
    </source>
</evidence>
<dbReference type="RefSeq" id="WP_095507197.1">
    <property type="nucleotide sequence ID" value="NZ_BSNC01000016.1"/>
</dbReference>
<gene>
    <name evidence="5" type="primary">ycfH</name>
    <name evidence="5" type="ORF">GCM10007895_33890</name>
</gene>